<dbReference type="InterPro" id="IPR015915">
    <property type="entry name" value="Kelch-typ_b-propeller"/>
</dbReference>
<dbReference type="CDD" id="cd15482">
    <property type="entry name" value="Sialidase_non-viral"/>
    <property type="match status" value="1"/>
</dbReference>
<dbReference type="PANTHER" id="PTHR46093">
    <property type="entry name" value="ACYL-COA-BINDING DOMAIN-CONTAINING PROTEIN 5"/>
    <property type="match status" value="1"/>
</dbReference>
<evidence type="ECO:0000313" key="5">
    <source>
        <dbReference type="EMBL" id="NMH89924.1"/>
    </source>
</evidence>
<protein>
    <recommendedName>
        <fullName evidence="4">Fibronectin type-III domain-containing protein</fullName>
    </recommendedName>
</protein>
<gene>
    <name evidence="5" type="ORF">HHX25_20665</name>
</gene>
<proteinExistence type="predicted"/>
<dbReference type="InterPro" id="IPR036116">
    <property type="entry name" value="FN3_sf"/>
</dbReference>
<evidence type="ECO:0000256" key="2">
    <source>
        <dbReference type="ARBA" id="ARBA00022737"/>
    </source>
</evidence>
<dbReference type="Proteomes" id="UP000746690">
    <property type="component" value="Unassembled WGS sequence"/>
</dbReference>
<evidence type="ECO:0000256" key="3">
    <source>
        <dbReference type="SAM" id="SignalP"/>
    </source>
</evidence>
<comment type="caution">
    <text evidence="5">The sequence shown here is derived from an EMBL/GenBank/DDBJ whole genome shotgun (WGS) entry which is preliminary data.</text>
</comment>
<dbReference type="InterPro" id="IPR003961">
    <property type="entry name" value="FN3_dom"/>
</dbReference>
<name>A0ABX1S235_9FLAO</name>
<keyword evidence="3" id="KW-0732">Signal</keyword>
<evidence type="ECO:0000259" key="4">
    <source>
        <dbReference type="PROSITE" id="PS50853"/>
    </source>
</evidence>
<dbReference type="PROSITE" id="PS50853">
    <property type="entry name" value="FN3"/>
    <property type="match status" value="1"/>
</dbReference>
<evidence type="ECO:0000313" key="6">
    <source>
        <dbReference type="Proteomes" id="UP000746690"/>
    </source>
</evidence>
<keyword evidence="1" id="KW-0880">Kelch repeat</keyword>
<dbReference type="Gene3D" id="2.60.40.2340">
    <property type="match status" value="2"/>
</dbReference>
<keyword evidence="2" id="KW-0677">Repeat</keyword>
<keyword evidence="6" id="KW-1185">Reference proteome</keyword>
<dbReference type="InterPro" id="IPR006652">
    <property type="entry name" value="Kelch_1"/>
</dbReference>
<feature type="chain" id="PRO_5046993886" description="Fibronectin type-III domain-containing protein" evidence="3">
    <location>
        <begin position="23"/>
        <end position="597"/>
    </location>
</feature>
<feature type="domain" description="Fibronectin type-III" evidence="4">
    <location>
        <begin position="217"/>
        <end position="315"/>
    </location>
</feature>
<dbReference type="PROSITE" id="PS51257">
    <property type="entry name" value="PROKAR_LIPOPROTEIN"/>
    <property type="match status" value="1"/>
</dbReference>
<sequence>MNSNFKNLLLLLIFIIAGSCSKDDNGTIVKSDAKELQTFIFTKADNLNLEEDVTGTISTSDHTIMARFAHGTDVTALTPSITLSELATVSPKGAQDFSSPVSYTLTAEDGSTQEYVCSVLVDKNNAKELLTFAFTKADNLNLEEDITGTISTSDHTIMTRFAHGTDVTALTPSIALSELATVSPSGTQDFSSPITYTVTAEDGSTQEYICTALVNRAPEAFSLVAPVTGATEVDRLLSFGWEASTDPEGGTVSYNFYLGTEETSTTLFAENLSITSFTLTERLRAKQIYYWRVEAVDEEGVSTSSAIHAFNTREVDFSALAITDNAEFSKRWGHTTVVYNDKLWVIGGDDGDGKNDVWSSSNGISWDEVASNAAFSGRWRHTSVVFNNKLWVIGGYDGTRKNDVWSSSDGITWTEATSNAPFTGRYGHTTVVYKDKLWVIGGDDTSKKNDVWSSSDGITWTEVTSNAPFTGRFGHTTIVYNDKLWVIGGRDGSYKNDVWSSSDGVNWTEVTSNAPFAERYYHSAVAYDGKLWVMGGSNANPRNDVWYSLDGITWTNVTDDAEFSQRNLHTTVVYNGQVWVIGGVQIRDLKNDVWAFD</sequence>
<dbReference type="Pfam" id="PF24681">
    <property type="entry name" value="Kelch_KLHDC2_KLHL20_DRC7"/>
    <property type="match status" value="1"/>
</dbReference>
<organism evidence="5 6">
    <name type="scientific">Flavivirga algicola</name>
    <dbReference type="NCBI Taxonomy" id="2729136"/>
    <lineage>
        <taxon>Bacteria</taxon>
        <taxon>Pseudomonadati</taxon>
        <taxon>Bacteroidota</taxon>
        <taxon>Flavobacteriia</taxon>
        <taxon>Flavobacteriales</taxon>
        <taxon>Flavobacteriaceae</taxon>
        <taxon>Flavivirga</taxon>
    </lineage>
</organism>
<dbReference type="PANTHER" id="PTHR46093:SF18">
    <property type="entry name" value="FIBRONECTIN TYPE-III DOMAIN-CONTAINING PROTEIN"/>
    <property type="match status" value="1"/>
</dbReference>
<evidence type="ECO:0000256" key="1">
    <source>
        <dbReference type="ARBA" id="ARBA00022441"/>
    </source>
</evidence>
<dbReference type="RefSeq" id="WP_169677327.1">
    <property type="nucleotide sequence ID" value="NZ_JABBHF010000018.1"/>
</dbReference>
<dbReference type="Gene3D" id="2.120.10.80">
    <property type="entry name" value="Kelch-type beta propeller"/>
    <property type="match status" value="2"/>
</dbReference>
<dbReference type="InterPro" id="IPR013783">
    <property type="entry name" value="Ig-like_fold"/>
</dbReference>
<dbReference type="Pfam" id="PF01344">
    <property type="entry name" value="Kelch_1"/>
    <property type="match status" value="1"/>
</dbReference>
<accession>A0ABX1S235</accession>
<dbReference type="SUPFAM" id="SSF117281">
    <property type="entry name" value="Kelch motif"/>
    <property type="match status" value="2"/>
</dbReference>
<feature type="signal peptide" evidence="3">
    <location>
        <begin position="1"/>
        <end position="22"/>
    </location>
</feature>
<dbReference type="EMBL" id="JABBHF010000018">
    <property type="protein sequence ID" value="NMH89924.1"/>
    <property type="molecule type" value="Genomic_DNA"/>
</dbReference>
<reference evidence="5 6" key="1">
    <citation type="submission" date="2020-04" db="EMBL/GenBank/DDBJ databases">
        <title>A Flavivirga sp. nov.</title>
        <authorList>
            <person name="Sun X."/>
        </authorList>
    </citation>
    <scope>NUCLEOTIDE SEQUENCE [LARGE SCALE GENOMIC DNA]</scope>
    <source>
        <strain evidence="5 6">Y03</strain>
    </source>
</reference>
<dbReference type="Gene3D" id="2.60.40.10">
    <property type="entry name" value="Immunoglobulins"/>
    <property type="match status" value="1"/>
</dbReference>
<dbReference type="SUPFAM" id="SSF49265">
    <property type="entry name" value="Fibronectin type III"/>
    <property type="match status" value="1"/>
</dbReference>